<reference evidence="2 3" key="1">
    <citation type="journal article" date="2017" name="BMC Genomics">
        <title>Comparative genomic and phylogenomic analyses of the Bifidobacteriaceae family.</title>
        <authorList>
            <person name="Lugli G.A."/>
            <person name="Milani C."/>
            <person name="Turroni F."/>
            <person name="Duranti S."/>
            <person name="Mancabelli L."/>
            <person name="Mangifesta M."/>
            <person name="Ferrario C."/>
            <person name="Modesto M."/>
            <person name="Mattarelli P."/>
            <person name="Jiri K."/>
            <person name="van Sinderen D."/>
            <person name="Ventura M."/>
        </authorList>
    </citation>
    <scope>NUCLEOTIDE SEQUENCE [LARGE SCALE GENOMIC DNA]</scope>
    <source>
        <strain evidence="2 3">DSM 24762</strain>
    </source>
</reference>
<comment type="caution">
    <text evidence="2">The sequence shown here is derived from an EMBL/GenBank/DDBJ whole genome shotgun (WGS) entry which is preliminary data.</text>
</comment>
<feature type="transmembrane region" description="Helical" evidence="1">
    <location>
        <begin position="35"/>
        <end position="58"/>
    </location>
</feature>
<proteinExistence type="predicted"/>
<keyword evidence="3" id="KW-1185">Reference proteome</keyword>
<feature type="transmembrane region" description="Helical" evidence="1">
    <location>
        <begin position="179"/>
        <end position="198"/>
    </location>
</feature>
<keyword evidence="1" id="KW-0812">Transmembrane</keyword>
<keyword evidence="1" id="KW-1133">Transmembrane helix</keyword>
<feature type="transmembrane region" description="Helical" evidence="1">
    <location>
        <begin position="283"/>
        <end position="301"/>
    </location>
</feature>
<evidence type="ECO:0000313" key="2">
    <source>
        <dbReference type="EMBL" id="OZG53666.1"/>
    </source>
</evidence>
<keyword evidence="1" id="KW-0472">Membrane</keyword>
<dbReference type="RefSeq" id="WP_094726861.1">
    <property type="nucleotide sequence ID" value="NZ_JBHLWS010000009.1"/>
</dbReference>
<gene>
    <name evidence="2" type="ORF">ALMA_1231</name>
</gene>
<dbReference type="EMBL" id="MWWT01000008">
    <property type="protein sequence ID" value="OZG53666.1"/>
    <property type="molecule type" value="Genomic_DNA"/>
</dbReference>
<feature type="transmembrane region" description="Helical" evidence="1">
    <location>
        <begin position="70"/>
        <end position="88"/>
    </location>
</feature>
<evidence type="ECO:0000313" key="3">
    <source>
        <dbReference type="Proteomes" id="UP000243657"/>
    </source>
</evidence>
<feature type="transmembrane region" description="Helical" evidence="1">
    <location>
        <begin position="151"/>
        <end position="167"/>
    </location>
</feature>
<feature type="transmembrane region" description="Helical" evidence="1">
    <location>
        <begin position="108"/>
        <end position="131"/>
    </location>
</feature>
<feature type="transmembrane region" description="Helical" evidence="1">
    <location>
        <begin position="210"/>
        <end position="229"/>
    </location>
</feature>
<dbReference type="Proteomes" id="UP000243657">
    <property type="component" value="Unassembled WGS sequence"/>
</dbReference>
<feature type="transmembrane region" description="Helical" evidence="1">
    <location>
        <begin position="9"/>
        <end position="29"/>
    </location>
</feature>
<accession>A0A261F420</accession>
<evidence type="ECO:0000256" key="1">
    <source>
        <dbReference type="SAM" id="Phobius"/>
    </source>
</evidence>
<sequence length="428" mass="47466">MTNHSSRPAVLIWSFLSIAFLTVTCLIVYSQDTMLAPQALGTASALIGFVFPLIFLGLLGTAHTTVTSRALRISAYAIGFFTAVHLGLGDVSLYTADDIYQFLIAYTGSQYTFEVTLLSLLLMMFLTLAALLKCQWNPSATPDQKAQRDTIIATVILLLFAGILVTIRGETRDVYTLDWLNPGLILCSIVAPAYLLFVSHRFTVSYTRTFSAKLSASTVVGGFATIFWGDVLISQLVGRGYVYFDYVIWHFYPTLTFLSAVCCTVSLIVLLGNELRSDIPVNVALYERFMLFFSAGVFPYSRALTNIPYRWSASVVVLILWGIFMPLVILELAHRIKDRKWYKVIIFLGSAQMFYSLVILVNSDALTCAYSAFSTMPTVHTGFLLNASTALHMAVVAAVLMIMLLKALIRQAITEQGYLGRIVRIGKR</sequence>
<name>A0A261F420_9BIFI</name>
<organism evidence="2 3">
    <name type="scientific">Alloscardovia macacae</name>
    <dbReference type="NCBI Taxonomy" id="1160091"/>
    <lineage>
        <taxon>Bacteria</taxon>
        <taxon>Bacillati</taxon>
        <taxon>Actinomycetota</taxon>
        <taxon>Actinomycetes</taxon>
        <taxon>Bifidobacteriales</taxon>
        <taxon>Bifidobacteriaceae</taxon>
        <taxon>Alloscardovia</taxon>
    </lineage>
</organism>
<protein>
    <submittedName>
        <fullName evidence="2">Uncharacterized protein</fullName>
    </submittedName>
</protein>
<feature type="transmembrane region" description="Helical" evidence="1">
    <location>
        <begin position="313"/>
        <end position="332"/>
    </location>
</feature>
<feature type="transmembrane region" description="Helical" evidence="1">
    <location>
        <begin position="249"/>
        <end position="271"/>
    </location>
</feature>
<feature type="transmembrane region" description="Helical" evidence="1">
    <location>
        <begin position="383"/>
        <end position="405"/>
    </location>
</feature>
<dbReference type="AlphaFoldDB" id="A0A261F420"/>
<feature type="transmembrane region" description="Helical" evidence="1">
    <location>
        <begin position="344"/>
        <end position="363"/>
    </location>
</feature>